<organism evidence="3 4">
    <name type="scientific">Hibiscus syriacus</name>
    <name type="common">Rose of Sharon</name>
    <dbReference type="NCBI Taxonomy" id="106335"/>
    <lineage>
        <taxon>Eukaryota</taxon>
        <taxon>Viridiplantae</taxon>
        <taxon>Streptophyta</taxon>
        <taxon>Embryophyta</taxon>
        <taxon>Tracheophyta</taxon>
        <taxon>Spermatophyta</taxon>
        <taxon>Magnoliopsida</taxon>
        <taxon>eudicotyledons</taxon>
        <taxon>Gunneridae</taxon>
        <taxon>Pentapetalae</taxon>
        <taxon>rosids</taxon>
        <taxon>malvids</taxon>
        <taxon>Malvales</taxon>
        <taxon>Malvaceae</taxon>
        <taxon>Malvoideae</taxon>
        <taxon>Hibiscus</taxon>
    </lineage>
</organism>
<feature type="domain" description="Reverse transcriptase zinc-binding" evidence="2">
    <location>
        <begin position="113"/>
        <end position="158"/>
    </location>
</feature>
<evidence type="ECO:0000313" key="4">
    <source>
        <dbReference type="Proteomes" id="UP000436088"/>
    </source>
</evidence>
<name>A0A6A2X0C2_HIBSY</name>
<sequence>MQKNYRTVKSARVGWVGICSSKIEGGLGLKDTRSWNQACLIHLIRRLLLNGGSIGIAWIGLFVLKGSSFWHVKSLANYGWVWRSLLNLRDNNVAIGDALVGPLTSIADIWEAILLDRLPTKSRLLSFDINIDGMCVLCLNEIESMDHLFYCGYSTGVWGNILLACNVKSKLWFGGMSSVGLVAMPEENCYDLHLSIDL</sequence>
<comment type="caution">
    <text evidence="3">The sequence shown here is derived from an EMBL/GenBank/DDBJ whole genome shotgun (WGS) entry which is preliminary data.</text>
</comment>
<accession>A0A6A2X0C2</accession>
<dbReference type="PANTHER" id="PTHR33116">
    <property type="entry name" value="REVERSE TRANSCRIPTASE ZINC-BINDING DOMAIN-CONTAINING PROTEIN-RELATED-RELATED"/>
    <property type="match status" value="1"/>
</dbReference>
<keyword evidence="1" id="KW-1133">Transmembrane helix</keyword>
<dbReference type="PANTHER" id="PTHR33116:SF78">
    <property type="entry name" value="OS12G0587133 PROTEIN"/>
    <property type="match status" value="1"/>
</dbReference>
<dbReference type="EMBL" id="VEPZ02001559">
    <property type="protein sequence ID" value="KAE8668043.1"/>
    <property type="molecule type" value="Genomic_DNA"/>
</dbReference>
<keyword evidence="1" id="KW-0472">Membrane</keyword>
<evidence type="ECO:0000313" key="3">
    <source>
        <dbReference type="EMBL" id="KAE8668043.1"/>
    </source>
</evidence>
<evidence type="ECO:0000256" key="1">
    <source>
        <dbReference type="SAM" id="Phobius"/>
    </source>
</evidence>
<proteinExistence type="predicted"/>
<dbReference type="AlphaFoldDB" id="A0A6A2X0C2"/>
<dbReference type="Pfam" id="PF13966">
    <property type="entry name" value="zf-RVT"/>
    <property type="match status" value="1"/>
</dbReference>
<evidence type="ECO:0000259" key="2">
    <source>
        <dbReference type="Pfam" id="PF13966"/>
    </source>
</evidence>
<feature type="transmembrane region" description="Helical" evidence="1">
    <location>
        <begin position="47"/>
        <end position="64"/>
    </location>
</feature>
<keyword evidence="4" id="KW-1185">Reference proteome</keyword>
<protein>
    <recommendedName>
        <fullName evidence="2">Reverse transcriptase zinc-binding domain-containing protein</fullName>
    </recommendedName>
</protein>
<gene>
    <name evidence="3" type="ORF">F3Y22_tig00112349pilonHSYRG00146</name>
</gene>
<reference evidence="3" key="1">
    <citation type="submission" date="2019-09" db="EMBL/GenBank/DDBJ databases">
        <title>Draft genome information of white flower Hibiscus syriacus.</title>
        <authorList>
            <person name="Kim Y.-M."/>
        </authorList>
    </citation>
    <scope>NUCLEOTIDE SEQUENCE [LARGE SCALE GENOMIC DNA]</scope>
    <source>
        <strain evidence="3">YM2019G1</strain>
    </source>
</reference>
<dbReference type="Proteomes" id="UP000436088">
    <property type="component" value="Unassembled WGS sequence"/>
</dbReference>
<keyword evidence="1" id="KW-0812">Transmembrane</keyword>
<dbReference type="InterPro" id="IPR026960">
    <property type="entry name" value="RVT-Znf"/>
</dbReference>